<proteinExistence type="predicted"/>
<reference evidence="2" key="1">
    <citation type="journal article" date="2014" name="Science">
        <title>Comparative genomics reveals insights into avian genome evolution and adaptation.</title>
        <authorList>
            <consortium name="Avian Genome Consortium"/>
            <person name="Zhang G."/>
            <person name="Li C."/>
            <person name="Li Q."/>
            <person name="Li B."/>
            <person name="Larkin D.M."/>
            <person name="Lee C."/>
            <person name="Storz J.F."/>
            <person name="Antunes A."/>
            <person name="Greenwold M.J."/>
            <person name="Meredith R.W."/>
            <person name="Odeen A."/>
            <person name="Cui J."/>
            <person name="Zhou Q."/>
            <person name="Xu L."/>
            <person name="Pan H."/>
            <person name="Wang Z."/>
            <person name="Jin L."/>
            <person name="Zhang P."/>
            <person name="Hu H."/>
            <person name="Yang W."/>
            <person name="Hu J."/>
            <person name="Xiao J."/>
            <person name="Yang Z."/>
            <person name="Liu Y."/>
            <person name="Xie Q."/>
            <person name="Yu H."/>
            <person name="Lian J."/>
            <person name="Wen P."/>
            <person name="Zhang F."/>
            <person name="Li H."/>
            <person name="Zeng Y."/>
            <person name="Xiong Z."/>
            <person name="Liu S."/>
            <person name="Zhou L."/>
            <person name="Huang Z."/>
            <person name="An N."/>
            <person name="Wang J."/>
            <person name="Zheng Q."/>
            <person name="Xiong Y."/>
            <person name="Wang G."/>
            <person name="Wang B."/>
            <person name="Wang J."/>
            <person name="Fan Y."/>
            <person name="da Fonseca R.R."/>
            <person name="Alfaro-Nunez A."/>
            <person name="Schubert M."/>
            <person name="Orlando L."/>
            <person name="Mourier T."/>
            <person name="Howard J.T."/>
            <person name="Ganapathy G."/>
            <person name="Pfenning A."/>
            <person name="Whitney O."/>
            <person name="Rivas M.V."/>
            <person name="Hara E."/>
            <person name="Smith J."/>
            <person name="Farre M."/>
            <person name="Narayan J."/>
            <person name="Slavov G."/>
            <person name="Romanov M.N."/>
            <person name="Borges R."/>
            <person name="Machado J.P."/>
            <person name="Khan I."/>
            <person name="Springer M.S."/>
            <person name="Gatesy J."/>
            <person name="Hoffmann F.G."/>
            <person name="Opazo J.C."/>
            <person name="Hastad O."/>
            <person name="Sawyer R.H."/>
            <person name="Kim H."/>
            <person name="Kim K.W."/>
            <person name="Kim H.J."/>
            <person name="Cho S."/>
            <person name="Li N."/>
            <person name="Huang Y."/>
            <person name="Bruford M.W."/>
            <person name="Zhan X."/>
            <person name="Dixon A."/>
            <person name="Bertelsen M.F."/>
            <person name="Derryberry E."/>
            <person name="Warren W."/>
            <person name="Wilson R.K."/>
            <person name="Li S."/>
            <person name="Ray D.A."/>
            <person name="Green R.E."/>
            <person name="O'Brien S.J."/>
            <person name="Griffin D."/>
            <person name="Johnson W.E."/>
            <person name="Haussler D."/>
            <person name="Ryder O.A."/>
            <person name="Willerslev E."/>
            <person name="Graves G.R."/>
            <person name="Alstrom P."/>
            <person name="Fjeldsa J."/>
            <person name="Mindell D.P."/>
            <person name="Edwards S.V."/>
            <person name="Braun E.L."/>
            <person name="Rahbek C."/>
            <person name="Burt D.W."/>
            <person name="Houde P."/>
            <person name="Zhang Y."/>
            <person name="Yang H."/>
            <person name="Wang J."/>
            <person name="Jarvis E.D."/>
            <person name="Gilbert M.T."/>
            <person name="Wang J."/>
        </authorList>
    </citation>
    <scope>NUCLEOTIDE SEQUENCE [LARGE SCALE GENOMIC DNA]</scope>
</reference>
<name>A0A0A0A0F7_CHAVO</name>
<protein>
    <submittedName>
        <fullName evidence="1">Uncharacterized protein</fullName>
    </submittedName>
</protein>
<gene>
    <name evidence="1" type="ORF">N301_13008</name>
</gene>
<feature type="non-terminal residue" evidence="1">
    <location>
        <position position="84"/>
    </location>
</feature>
<dbReference type="Gene3D" id="2.60.40.10">
    <property type="entry name" value="Immunoglobulins"/>
    <property type="match status" value="1"/>
</dbReference>
<accession>A0A0A0A0F7</accession>
<keyword evidence="2" id="KW-1185">Reference proteome</keyword>
<dbReference type="InterPro" id="IPR013783">
    <property type="entry name" value="Ig-like_fold"/>
</dbReference>
<evidence type="ECO:0000313" key="2">
    <source>
        <dbReference type="Proteomes" id="UP000053858"/>
    </source>
</evidence>
<dbReference type="Proteomes" id="UP000053858">
    <property type="component" value="Unassembled WGS sequence"/>
</dbReference>
<dbReference type="STRING" id="50402.A0A0A0A0F7"/>
<feature type="non-terminal residue" evidence="1">
    <location>
        <position position="1"/>
    </location>
</feature>
<dbReference type="AlphaFoldDB" id="A0A0A0A0F7"/>
<sequence length="84" mass="9191">QEGQVTVEGKDTFQSTCTYQTTDFMACLVPAEERTHPTEVSYQAAAGPKHSGHLTTLLNTTEKYSLQQLAEVKVSHSALYLCAV</sequence>
<dbReference type="EMBL" id="KL870355">
    <property type="protein sequence ID" value="KGL88059.1"/>
    <property type="molecule type" value="Genomic_DNA"/>
</dbReference>
<evidence type="ECO:0000313" key="1">
    <source>
        <dbReference type="EMBL" id="KGL88059.1"/>
    </source>
</evidence>
<organism evidence="1 2">
    <name type="scientific">Charadrius vociferus</name>
    <name type="common">Killdeer</name>
    <name type="synonym">Aegialitis vocifera</name>
    <dbReference type="NCBI Taxonomy" id="50402"/>
    <lineage>
        <taxon>Eukaryota</taxon>
        <taxon>Metazoa</taxon>
        <taxon>Chordata</taxon>
        <taxon>Craniata</taxon>
        <taxon>Vertebrata</taxon>
        <taxon>Euteleostomi</taxon>
        <taxon>Archelosauria</taxon>
        <taxon>Archosauria</taxon>
        <taxon>Dinosauria</taxon>
        <taxon>Saurischia</taxon>
        <taxon>Theropoda</taxon>
        <taxon>Coelurosauria</taxon>
        <taxon>Aves</taxon>
        <taxon>Neognathae</taxon>
        <taxon>Neoaves</taxon>
        <taxon>Charadriiformes</taxon>
        <taxon>Charadriidae</taxon>
        <taxon>Charadrius</taxon>
    </lineage>
</organism>